<feature type="transmembrane region" description="Helical" evidence="7">
    <location>
        <begin position="57"/>
        <end position="82"/>
    </location>
</feature>
<comment type="subcellular location">
    <subcellularLocation>
        <location evidence="1">Membrane</location>
        <topology evidence="1">Multi-pass membrane protein</topology>
    </subcellularLocation>
</comment>
<dbReference type="InterPro" id="IPR037185">
    <property type="entry name" value="EmrE-like"/>
</dbReference>
<dbReference type="AlphaFoldDB" id="A0A931DH28"/>
<proteinExistence type="inferred from homology"/>
<gene>
    <name evidence="9" type="ORF">IW256_002220</name>
</gene>
<dbReference type="GO" id="GO:0016020">
    <property type="term" value="C:membrane"/>
    <property type="evidence" value="ECO:0007669"/>
    <property type="project" value="UniProtKB-SubCell"/>
</dbReference>
<name>A0A931DH28_9ACTN</name>
<dbReference type="SUPFAM" id="SSF103481">
    <property type="entry name" value="Multidrug resistance efflux transporter EmrE"/>
    <property type="match status" value="1"/>
</dbReference>
<evidence type="ECO:0000256" key="2">
    <source>
        <dbReference type="ARBA" id="ARBA00007362"/>
    </source>
</evidence>
<feature type="transmembrane region" description="Helical" evidence="7">
    <location>
        <begin position="120"/>
        <end position="138"/>
    </location>
</feature>
<evidence type="ECO:0000256" key="3">
    <source>
        <dbReference type="ARBA" id="ARBA00022692"/>
    </source>
</evidence>
<protein>
    <submittedName>
        <fullName evidence="9">Drug/metabolite transporter (DMT)-like permease</fullName>
    </submittedName>
</protein>
<evidence type="ECO:0000259" key="8">
    <source>
        <dbReference type="Pfam" id="PF00892"/>
    </source>
</evidence>
<accession>A0A931DH28</accession>
<evidence type="ECO:0000313" key="10">
    <source>
        <dbReference type="Proteomes" id="UP000614047"/>
    </source>
</evidence>
<keyword evidence="4 7" id="KW-1133">Transmembrane helix</keyword>
<dbReference type="PANTHER" id="PTHR32322">
    <property type="entry name" value="INNER MEMBRANE TRANSPORTER"/>
    <property type="match status" value="1"/>
</dbReference>
<evidence type="ECO:0000256" key="1">
    <source>
        <dbReference type="ARBA" id="ARBA00004141"/>
    </source>
</evidence>
<comment type="caution">
    <text evidence="9">The sequence shown here is derived from an EMBL/GenBank/DDBJ whole genome shotgun (WGS) entry which is preliminary data.</text>
</comment>
<feature type="domain" description="EamA" evidence="8">
    <location>
        <begin position="27"/>
        <end position="162"/>
    </location>
</feature>
<comment type="similarity">
    <text evidence="2">Belongs to the EamA transporter family.</text>
</comment>
<dbReference type="InterPro" id="IPR000620">
    <property type="entry name" value="EamA_dom"/>
</dbReference>
<feature type="transmembrane region" description="Helical" evidence="7">
    <location>
        <begin position="144"/>
        <end position="162"/>
    </location>
</feature>
<keyword evidence="10" id="KW-1185">Reference proteome</keyword>
<evidence type="ECO:0000256" key="6">
    <source>
        <dbReference type="SAM" id="MobiDB-lite"/>
    </source>
</evidence>
<sequence length="186" mass="18605">MAGLGLGFGGVLVTVRIWECLAGSTLTGILACLGAAVCLGAGFAYTRRFFSGRPGSAAALTGVQLTCATVQLAAATAATGALPGRPGAAAIIALGGLGALGTGFAFLLNLRLIRTAGPTIASCVTYLVPLWSTLIGALLLDEPWGWSLVAGGLLVVLGVFLVQSSPRRPPVPARTTPPLPAVPEGR</sequence>
<evidence type="ECO:0000256" key="7">
    <source>
        <dbReference type="SAM" id="Phobius"/>
    </source>
</evidence>
<keyword evidence="5 7" id="KW-0472">Membrane</keyword>
<reference evidence="9" key="1">
    <citation type="submission" date="2020-11" db="EMBL/GenBank/DDBJ databases">
        <title>Sequencing the genomes of 1000 actinobacteria strains.</title>
        <authorList>
            <person name="Klenk H.-P."/>
        </authorList>
    </citation>
    <scope>NUCLEOTIDE SEQUENCE</scope>
    <source>
        <strain evidence="9">DSM 43175</strain>
    </source>
</reference>
<feature type="region of interest" description="Disordered" evidence="6">
    <location>
        <begin position="167"/>
        <end position="186"/>
    </location>
</feature>
<dbReference type="PANTHER" id="PTHR32322:SF2">
    <property type="entry name" value="EAMA DOMAIN-CONTAINING PROTEIN"/>
    <property type="match status" value="1"/>
</dbReference>
<evidence type="ECO:0000256" key="5">
    <source>
        <dbReference type="ARBA" id="ARBA00023136"/>
    </source>
</evidence>
<feature type="transmembrane region" description="Helical" evidence="7">
    <location>
        <begin position="88"/>
        <end position="108"/>
    </location>
</feature>
<evidence type="ECO:0000313" key="9">
    <source>
        <dbReference type="EMBL" id="MBG6088107.1"/>
    </source>
</evidence>
<dbReference type="RefSeq" id="WP_197010874.1">
    <property type="nucleotide sequence ID" value="NZ_BAABES010000034.1"/>
</dbReference>
<dbReference type="InterPro" id="IPR050638">
    <property type="entry name" value="AA-Vitamin_Transporters"/>
</dbReference>
<dbReference type="EMBL" id="JADOUA010000001">
    <property type="protein sequence ID" value="MBG6088107.1"/>
    <property type="molecule type" value="Genomic_DNA"/>
</dbReference>
<organism evidence="9 10">
    <name type="scientific">Actinomadura viridis</name>
    <dbReference type="NCBI Taxonomy" id="58110"/>
    <lineage>
        <taxon>Bacteria</taxon>
        <taxon>Bacillati</taxon>
        <taxon>Actinomycetota</taxon>
        <taxon>Actinomycetes</taxon>
        <taxon>Streptosporangiales</taxon>
        <taxon>Thermomonosporaceae</taxon>
        <taxon>Actinomadura</taxon>
    </lineage>
</organism>
<feature type="transmembrane region" description="Helical" evidence="7">
    <location>
        <begin position="27"/>
        <end position="45"/>
    </location>
</feature>
<keyword evidence="3 7" id="KW-0812">Transmembrane</keyword>
<evidence type="ECO:0000256" key="4">
    <source>
        <dbReference type="ARBA" id="ARBA00022989"/>
    </source>
</evidence>
<dbReference type="Proteomes" id="UP000614047">
    <property type="component" value="Unassembled WGS sequence"/>
</dbReference>
<dbReference type="Pfam" id="PF00892">
    <property type="entry name" value="EamA"/>
    <property type="match status" value="1"/>
</dbReference>